<gene>
    <name evidence="1" type="ORF">CTTA_4393</name>
</gene>
<protein>
    <submittedName>
        <fullName evidence="1">Nucleotide pyrophosphohydrolase</fullName>
    </submittedName>
</protein>
<comment type="caution">
    <text evidence="1">The sequence shown here is derived from an EMBL/GenBank/DDBJ whole genome shotgun (WGS) entry which is preliminary data.</text>
</comment>
<reference evidence="1 2" key="1">
    <citation type="journal article" date="2019" name="Microbiol. Resour. Announc.">
        <title>Draft Genome Sequence of Comamonas testosteroni TA441, a Bacterium That Has a Cryptic Phenol Degradation Gene Cluster.</title>
        <authorList>
            <person name="Arai H."/>
            <person name="Ishii M."/>
        </authorList>
    </citation>
    <scope>NUCLEOTIDE SEQUENCE [LARGE SCALE GENOMIC DNA]</scope>
    <source>
        <strain evidence="1 2">TA441</strain>
    </source>
</reference>
<dbReference type="SUPFAM" id="SSF101386">
    <property type="entry name" value="all-alpha NTP pyrophosphatases"/>
    <property type="match status" value="1"/>
</dbReference>
<dbReference type="Pfam" id="PF12643">
    <property type="entry name" value="MazG-like"/>
    <property type="match status" value="1"/>
</dbReference>
<evidence type="ECO:0000313" key="2">
    <source>
        <dbReference type="Proteomes" id="UP000323105"/>
    </source>
</evidence>
<dbReference type="InterPro" id="IPR052555">
    <property type="entry name" value="dCTP_Pyrophosphatase"/>
</dbReference>
<dbReference type="GO" id="GO:0009143">
    <property type="term" value="P:nucleoside triphosphate catabolic process"/>
    <property type="evidence" value="ECO:0007669"/>
    <property type="project" value="InterPro"/>
</dbReference>
<dbReference type="EMBL" id="BKBW01000012">
    <property type="protein sequence ID" value="GEQ77388.1"/>
    <property type="molecule type" value="Genomic_DNA"/>
</dbReference>
<evidence type="ECO:0000313" key="1">
    <source>
        <dbReference type="EMBL" id="GEQ77388.1"/>
    </source>
</evidence>
<dbReference type="CDD" id="cd11537">
    <property type="entry name" value="NTP-PPase_RS21-C6_like"/>
    <property type="match status" value="1"/>
</dbReference>
<proteinExistence type="predicted"/>
<dbReference type="PANTHER" id="PTHR46523:SF1">
    <property type="entry name" value="DCTP PYROPHOSPHATASE 1"/>
    <property type="match status" value="1"/>
</dbReference>
<dbReference type="Proteomes" id="UP000323105">
    <property type="component" value="Unassembled WGS sequence"/>
</dbReference>
<keyword evidence="1" id="KW-0378">Hydrolase</keyword>
<organism evidence="1 2">
    <name type="scientific">Comamonas testosteroni</name>
    <name type="common">Pseudomonas testosteroni</name>
    <dbReference type="NCBI Taxonomy" id="285"/>
    <lineage>
        <taxon>Bacteria</taxon>
        <taxon>Pseudomonadati</taxon>
        <taxon>Pseudomonadota</taxon>
        <taxon>Betaproteobacteria</taxon>
        <taxon>Burkholderiales</taxon>
        <taxon>Comamonadaceae</taxon>
        <taxon>Comamonas</taxon>
    </lineage>
</organism>
<sequence>MVMQREDLIERLRIFAEERDWNVFHTPRNIACALSVEASELLEIFQWSRGEGWSELSEEKVRTKVEDELADIYLYLLRFADLAKIDLDAVAERKIVKNAVKYPVNLAKGTDKKYNELGE</sequence>
<name>A0A5A7MHR5_COMTE</name>
<accession>A0A5A7MHR5</accession>
<dbReference type="AlphaFoldDB" id="A0A5A7MHR5"/>
<dbReference type="PIRSF" id="PIRSF029826">
    <property type="entry name" value="UCP029826_pph"/>
    <property type="match status" value="1"/>
</dbReference>
<dbReference type="InterPro" id="IPR025984">
    <property type="entry name" value="DCTPP"/>
</dbReference>
<dbReference type="PANTHER" id="PTHR46523">
    <property type="entry name" value="DCTP PYROPHOSPHATASE 1"/>
    <property type="match status" value="1"/>
</dbReference>
<dbReference type="Gene3D" id="1.10.287.1080">
    <property type="entry name" value="MazG-like"/>
    <property type="match status" value="1"/>
</dbReference>
<dbReference type="GO" id="GO:0047429">
    <property type="term" value="F:nucleoside triphosphate diphosphatase activity"/>
    <property type="evidence" value="ECO:0007669"/>
    <property type="project" value="InterPro"/>
</dbReference>